<dbReference type="Gene3D" id="1.20.1250.20">
    <property type="entry name" value="MFS general substrate transporter like domains"/>
    <property type="match status" value="2"/>
</dbReference>
<dbReference type="SUPFAM" id="SSF103473">
    <property type="entry name" value="MFS general substrate transporter"/>
    <property type="match status" value="1"/>
</dbReference>
<keyword evidence="2" id="KW-0472">Membrane</keyword>
<accession>B3T108</accession>
<feature type="transmembrane region" description="Helical" evidence="2">
    <location>
        <begin position="247"/>
        <end position="270"/>
    </location>
</feature>
<feature type="transmembrane region" description="Helical" evidence="2">
    <location>
        <begin position="400"/>
        <end position="418"/>
    </location>
</feature>
<reference evidence="4" key="1">
    <citation type="journal article" date="2008" name="ISME J.">
        <title>Genomic patterns of recombination, clonal divergence and environment in marine microbial populations.</title>
        <authorList>
            <person name="Konstantinidis K.T."/>
            <person name="Delong E.F."/>
        </authorList>
    </citation>
    <scope>NUCLEOTIDE SEQUENCE</scope>
</reference>
<feature type="domain" description="Major facilitator superfamily (MFS) profile" evidence="3">
    <location>
        <begin position="19"/>
        <end position="424"/>
    </location>
</feature>
<evidence type="ECO:0000313" key="4">
    <source>
        <dbReference type="EMBL" id="ABZ06267.1"/>
    </source>
</evidence>
<keyword evidence="2" id="KW-1133">Transmembrane helix</keyword>
<feature type="transmembrane region" description="Helical" evidence="2">
    <location>
        <begin position="311"/>
        <end position="330"/>
    </location>
</feature>
<name>B3T108_9ZZZZ</name>
<feature type="transmembrane region" description="Helical" evidence="2">
    <location>
        <begin position="89"/>
        <end position="107"/>
    </location>
</feature>
<dbReference type="CDD" id="cd17355">
    <property type="entry name" value="MFS_YcxA_like"/>
    <property type="match status" value="1"/>
</dbReference>
<evidence type="ECO:0000256" key="1">
    <source>
        <dbReference type="SAM" id="MobiDB-lite"/>
    </source>
</evidence>
<evidence type="ECO:0000259" key="3">
    <source>
        <dbReference type="PROSITE" id="PS50850"/>
    </source>
</evidence>
<dbReference type="GO" id="GO:0022857">
    <property type="term" value="F:transmembrane transporter activity"/>
    <property type="evidence" value="ECO:0007669"/>
    <property type="project" value="InterPro"/>
</dbReference>
<feature type="transmembrane region" description="Helical" evidence="2">
    <location>
        <begin position="179"/>
        <end position="198"/>
    </location>
</feature>
<proteinExistence type="predicted"/>
<feature type="region of interest" description="Disordered" evidence="1">
    <location>
        <begin position="207"/>
        <end position="230"/>
    </location>
</feature>
<dbReference type="PANTHER" id="PTHR11360">
    <property type="entry name" value="MONOCARBOXYLATE TRANSPORTER"/>
    <property type="match status" value="1"/>
</dbReference>
<feature type="transmembrane region" description="Helical" evidence="2">
    <location>
        <begin position="146"/>
        <end position="167"/>
    </location>
</feature>
<dbReference type="InterPro" id="IPR050327">
    <property type="entry name" value="Proton-linked_MCT"/>
</dbReference>
<feature type="transmembrane region" description="Helical" evidence="2">
    <location>
        <begin position="336"/>
        <end position="357"/>
    </location>
</feature>
<protein>
    <submittedName>
        <fullName evidence="4">Putative sugar (And other) transporter</fullName>
    </submittedName>
</protein>
<evidence type="ECO:0000256" key="2">
    <source>
        <dbReference type="SAM" id="Phobius"/>
    </source>
</evidence>
<organism evidence="4">
    <name type="scientific">uncultured marine microorganism HF4000_008B14</name>
    <dbReference type="NCBI Taxonomy" id="455512"/>
    <lineage>
        <taxon>unclassified sequences</taxon>
        <taxon>environmental samples</taxon>
    </lineage>
</organism>
<gene>
    <name evidence="4" type="ORF">ALOHA_HF4000008B14ctg1g6</name>
</gene>
<dbReference type="InterPro" id="IPR036259">
    <property type="entry name" value="MFS_trans_sf"/>
</dbReference>
<dbReference type="EMBL" id="EU016571">
    <property type="protein sequence ID" value="ABZ06267.1"/>
    <property type="molecule type" value="Genomic_DNA"/>
</dbReference>
<sequence length="442" mass="47441">MSVSNQSRVSGRRGRLFYGWWVVVVASLQGMFGNGAISSGFPIFFEPIRQTLGIGYAQMSLVFSLARAEGGMGSPAVGWLVDKFGSRPLILIGGLTAGIGLLLLSMANSYLQLVLIFVFVVSTGKTAGLGQTLMATVNQWFIRRKAVAMSTLMTAFAAGGAIVVPLLNLGISHLGWRETLRVMGVFIFVLTIPVALVIRSKPEDMGLRPDGDAASRSADSGGGTGRTRPQQGSVEFTVRQALRTRTFWFMLFGVVTRVSATNAIIIHMFPILEDEGLTAQSAALYVSVMFFLAIPLRFVMGVAGGKLSPRLLLFVGMNTGALALLSLLILDGTLAVVLFILALAVVEGVSSVNWIMLGDYFGRSRFASLMGVMSMFHNVGLFVSPIFSGWVKDHYGSYDLVFVIFIPLYVASAVLFGLSTRPTPPKLDVADVTEPERTVAAG</sequence>
<dbReference type="InterPro" id="IPR020846">
    <property type="entry name" value="MFS_dom"/>
</dbReference>
<feature type="transmembrane region" description="Helical" evidence="2">
    <location>
        <begin position="369"/>
        <end position="388"/>
    </location>
</feature>
<feature type="transmembrane region" description="Helical" evidence="2">
    <location>
        <begin position="282"/>
        <end position="299"/>
    </location>
</feature>
<dbReference type="PROSITE" id="PS50850">
    <property type="entry name" value="MFS"/>
    <property type="match status" value="1"/>
</dbReference>
<feature type="transmembrane region" description="Helical" evidence="2">
    <location>
        <begin position="20"/>
        <end position="45"/>
    </location>
</feature>
<dbReference type="PANTHER" id="PTHR11360:SF284">
    <property type="entry name" value="EG:103B4.3 PROTEIN-RELATED"/>
    <property type="match status" value="1"/>
</dbReference>
<dbReference type="Pfam" id="PF07690">
    <property type="entry name" value="MFS_1"/>
    <property type="match status" value="2"/>
</dbReference>
<dbReference type="InterPro" id="IPR011701">
    <property type="entry name" value="MFS"/>
</dbReference>
<keyword evidence="2" id="KW-0812">Transmembrane</keyword>
<dbReference type="AlphaFoldDB" id="B3T108"/>